<reference evidence="6" key="1">
    <citation type="submission" date="2022-01" db="EMBL/GenBank/DDBJ databases">
        <title>Genome Sequence Resource for Two Populations of Ditylenchus destructor, the Migratory Endoparasitic Phytonematode.</title>
        <authorList>
            <person name="Zhang H."/>
            <person name="Lin R."/>
            <person name="Xie B."/>
        </authorList>
    </citation>
    <scope>NUCLEOTIDE SEQUENCE</scope>
    <source>
        <strain evidence="6">BazhouSP</strain>
    </source>
</reference>
<evidence type="ECO:0000256" key="2">
    <source>
        <dbReference type="ARBA" id="ARBA00009430"/>
    </source>
</evidence>
<comment type="similarity">
    <text evidence="2">Belongs to the eukaryotic RPA49/POLR1E RNA polymerase subunit family.</text>
</comment>
<evidence type="ECO:0000256" key="3">
    <source>
        <dbReference type="ARBA" id="ARBA00022478"/>
    </source>
</evidence>
<dbReference type="GO" id="GO:0000428">
    <property type="term" value="C:DNA-directed RNA polymerase complex"/>
    <property type="evidence" value="ECO:0007669"/>
    <property type="project" value="UniProtKB-KW"/>
</dbReference>
<comment type="caution">
    <text evidence="6">The sequence shown here is derived from an EMBL/GenBank/DDBJ whole genome shotgun (WGS) entry which is preliminary data.</text>
</comment>
<sequence>MNSDHRDRLKMYRTGGRSENIIAILNHSVIGKDKAVFREHVNRADQKVFTMTKMGTSEVKYVGLPQEAGKGFEFMIARLNNVTRIAEWYPVSAITFEAVHNPSPELLTGTKPSPVKTDYSANFTGLDDYVAKRKSLTAEFGSHKKMKFLDGHTRRNVNDNALSATQSTTFTSPTKASTLLEHNMKTNGFKKSQFKRKSHFKH</sequence>
<organism evidence="6 7">
    <name type="scientific">Ditylenchus destructor</name>
    <dbReference type="NCBI Taxonomy" id="166010"/>
    <lineage>
        <taxon>Eukaryota</taxon>
        <taxon>Metazoa</taxon>
        <taxon>Ecdysozoa</taxon>
        <taxon>Nematoda</taxon>
        <taxon>Chromadorea</taxon>
        <taxon>Rhabditida</taxon>
        <taxon>Tylenchina</taxon>
        <taxon>Tylenchomorpha</taxon>
        <taxon>Sphaerularioidea</taxon>
        <taxon>Anguinidae</taxon>
        <taxon>Anguininae</taxon>
        <taxon>Ditylenchus</taxon>
    </lineage>
</organism>
<keyword evidence="4" id="KW-0804">Transcription</keyword>
<protein>
    <submittedName>
        <fullName evidence="6">A49-like RNA polymerase I associated factor domain-containing protein</fullName>
    </submittedName>
</protein>
<dbReference type="AlphaFoldDB" id="A0AAD4N4U5"/>
<gene>
    <name evidence="6" type="ORF">DdX_08225</name>
</gene>
<evidence type="ECO:0000313" key="6">
    <source>
        <dbReference type="EMBL" id="KAI1714950.1"/>
    </source>
</evidence>
<dbReference type="InterPro" id="IPR009668">
    <property type="entry name" value="RNA_pol-assoc_fac_A49-like"/>
</dbReference>
<comment type="subcellular location">
    <subcellularLocation>
        <location evidence="1">Nucleus</location>
        <location evidence="1">Nucleolus</location>
    </subcellularLocation>
</comment>
<keyword evidence="3" id="KW-0240">DNA-directed RNA polymerase</keyword>
<dbReference type="GO" id="GO:0003677">
    <property type="term" value="F:DNA binding"/>
    <property type="evidence" value="ECO:0007669"/>
    <property type="project" value="InterPro"/>
</dbReference>
<dbReference type="GO" id="GO:0005730">
    <property type="term" value="C:nucleolus"/>
    <property type="evidence" value="ECO:0007669"/>
    <property type="project" value="UniProtKB-SubCell"/>
</dbReference>
<proteinExistence type="inferred from homology"/>
<evidence type="ECO:0000313" key="7">
    <source>
        <dbReference type="Proteomes" id="UP001201812"/>
    </source>
</evidence>
<dbReference type="Proteomes" id="UP001201812">
    <property type="component" value="Unassembled WGS sequence"/>
</dbReference>
<dbReference type="Pfam" id="PF06870">
    <property type="entry name" value="RNA_pol_I_A49"/>
    <property type="match status" value="1"/>
</dbReference>
<evidence type="ECO:0000256" key="5">
    <source>
        <dbReference type="ARBA" id="ARBA00023242"/>
    </source>
</evidence>
<dbReference type="EMBL" id="JAKKPZ010000012">
    <property type="protein sequence ID" value="KAI1714950.1"/>
    <property type="molecule type" value="Genomic_DNA"/>
</dbReference>
<keyword evidence="5" id="KW-0539">Nucleus</keyword>
<keyword evidence="7" id="KW-1185">Reference proteome</keyword>
<evidence type="ECO:0000256" key="1">
    <source>
        <dbReference type="ARBA" id="ARBA00004604"/>
    </source>
</evidence>
<accession>A0AAD4N4U5</accession>
<dbReference type="GO" id="GO:0006351">
    <property type="term" value="P:DNA-templated transcription"/>
    <property type="evidence" value="ECO:0007669"/>
    <property type="project" value="InterPro"/>
</dbReference>
<evidence type="ECO:0000256" key="4">
    <source>
        <dbReference type="ARBA" id="ARBA00023163"/>
    </source>
</evidence>
<name>A0AAD4N4U5_9BILA</name>